<accession>A0A2P4Y5U7</accession>
<dbReference type="InterPro" id="IPR016024">
    <property type="entry name" value="ARM-type_fold"/>
</dbReference>
<name>A0A2P4Y5U7_9STRA</name>
<reference evidence="1 2" key="1">
    <citation type="journal article" date="2017" name="Genome Biol. Evol.">
        <title>Phytophthora megakarya and P. palmivora, closely related causal agents of cacao black pod rot, underwent increases in genome sizes and gene numbers by different mechanisms.</title>
        <authorList>
            <person name="Ali S.S."/>
            <person name="Shao J."/>
            <person name="Lary D.J."/>
            <person name="Kronmiller B."/>
            <person name="Shen D."/>
            <person name="Strem M.D."/>
            <person name="Amoako-Attah I."/>
            <person name="Akrofi A.Y."/>
            <person name="Begoude B.A."/>
            <person name="Ten Hoopen G.M."/>
            <person name="Coulibaly K."/>
            <person name="Kebe B.I."/>
            <person name="Melnick R.L."/>
            <person name="Guiltinan M.J."/>
            <person name="Tyler B.M."/>
            <person name="Meinhardt L.W."/>
            <person name="Bailey B.A."/>
        </authorList>
    </citation>
    <scope>NUCLEOTIDE SEQUENCE [LARGE SCALE GENOMIC DNA]</scope>
    <source>
        <strain evidence="2">sbr112.9</strain>
    </source>
</reference>
<dbReference type="PANTHER" id="PTHR13109:SF7">
    <property type="entry name" value="NEUROCHONDRIN"/>
    <property type="match status" value="1"/>
</dbReference>
<comment type="caution">
    <text evidence="1">The sequence shown here is derived from an EMBL/GenBank/DDBJ whole genome shotgun (WGS) entry which is preliminary data.</text>
</comment>
<evidence type="ECO:0000313" key="1">
    <source>
        <dbReference type="EMBL" id="POM73188.1"/>
    </source>
</evidence>
<dbReference type="EMBL" id="NCKW01005244">
    <property type="protein sequence ID" value="POM73188.1"/>
    <property type="molecule type" value="Genomic_DNA"/>
</dbReference>
<keyword evidence="2" id="KW-1185">Reference proteome</keyword>
<proteinExistence type="predicted"/>
<organism evidence="1 2">
    <name type="scientific">Phytophthora palmivora</name>
    <dbReference type="NCBI Taxonomy" id="4796"/>
    <lineage>
        <taxon>Eukaryota</taxon>
        <taxon>Sar</taxon>
        <taxon>Stramenopiles</taxon>
        <taxon>Oomycota</taxon>
        <taxon>Peronosporomycetes</taxon>
        <taxon>Peronosporales</taxon>
        <taxon>Peronosporaceae</taxon>
        <taxon>Phytophthora</taxon>
    </lineage>
</organism>
<dbReference type="Pfam" id="PF05536">
    <property type="entry name" value="Neurochondrin"/>
    <property type="match status" value="1"/>
</dbReference>
<protein>
    <recommendedName>
        <fullName evidence="3">Neurochondrin</fullName>
    </recommendedName>
</protein>
<dbReference type="Proteomes" id="UP000237271">
    <property type="component" value="Unassembled WGS sequence"/>
</dbReference>
<evidence type="ECO:0000313" key="2">
    <source>
        <dbReference type="Proteomes" id="UP000237271"/>
    </source>
</evidence>
<dbReference type="PANTHER" id="PTHR13109">
    <property type="entry name" value="NEUROCHONDRIN"/>
    <property type="match status" value="1"/>
</dbReference>
<evidence type="ECO:0008006" key="3">
    <source>
        <dbReference type="Google" id="ProtNLM"/>
    </source>
</evidence>
<dbReference type="OrthoDB" id="8186546at2759"/>
<dbReference type="InterPro" id="IPR008709">
    <property type="entry name" value="Neurochondrin"/>
</dbReference>
<dbReference type="SUPFAM" id="SSF48371">
    <property type="entry name" value="ARM repeat"/>
    <property type="match status" value="1"/>
</dbReference>
<gene>
    <name evidence="1" type="ORF">PHPALM_9985</name>
</gene>
<sequence length="153" mass="16650">MAAETTSTPVAGDATAEKVAQCMRMLEGQTDEHKFAGLLMVTKLGDLPAEQLQQVRRQVLATVGVSFFLRLLHTKDPDDVELLSSFQNLGLNLIASFCTDPSVAAEFAQEKLVRFLLEQLASQSTPIESCQDCARIISGLVQSEKGLQVRLLA</sequence>
<dbReference type="AlphaFoldDB" id="A0A2P4Y5U7"/>